<proteinExistence type="predicted"/>
<dbReference type="EMBL" id="JBBPBN010000036">
    <property type="protein sequence ID" value="KAK9000943.1"/>
    <property type="molecule type" value="Genomic_DNA"/>
</dbReference>
<keyword evidence="2" id="KW-1185">Reference proteome</keyword>
<evidence type="ECO:0000313" key="1">
    <source>
        <dbReference type="EMBL" id="KAK9000943.1"/>
    </source>
</evidence>
<gene>
    <name evidence="1" type="ORF">V6N11_082739</name>
</gene>
<organism evidence="1 2">
    <name type="scientific">Hibiscus sabdariffa</name>
    <name type="common">roselle</name>
    <dbReference type="NCBI Taxonomy" id="183260"/>
    <lineage>
        <taxon>Eukaryota</taxon>
        <taxon>Viridiplantae</taxon>
        <taxon>Streptophyta</taxon>
        <taxon>Embryophyta</taxon>
        <taxon>Tracheophyta</taxon>
        <taxon>Spermatophyta</taxon>
        <taxon>Magnoliopsida</taxon>
        <taxon>eudicotyledons</taxon>
        <taxon>Gunneridae</taxon>
        <taxon>Pentapetalae</taxon>
        <taxon>rosids</taxon>
        <taxon>malvids</taxon>
        <taxon>Malvales</taxon>
        <taxon>Malvaceae</taxon>
        <taxon>Malvoideae</taxon>
        <taxon>Hibiscus</taxon>
    </lineage>
</organism>
<sequence length="106" mass="12111">MPESTTFPLHVSVLATHHKQIKRNLDCLWPRLQTIEISRLCLVIPCQTMRPTDSSSLYLSVGGGKPEMPLNLLRERLGRVRKNILQPHILVKVDYDFDVTFISSLS</sequence>
<accession>A0ABR2QJT2</accession>
<evidence type="ECO:0000313" key="2">
    <source>
        <dbReference type="Proteomes" id="UP001396334"/>
    </source>
</evidence>
<reference evidence="1 2" key="1">
    <citation type="journal article" date="2024" name="G3 (Bethesda)">
        <title>Genome assembly of Hibiscus sabdariffa L. provides insights into metabolisms of medicinal natural products.</title>
        <authorList>
            <person name="Kim T."/>
        </authorList>
    </citation>
    <scope>NUCLEOTIDE SEQUENCE [LARGE SCALE GENOMIC DNA]</scope>
    <source>
        <strain evidence="1">TK-2024</strain>
        <tissue evidence="1">Old leaves</tissue>
    </source>
</reference>
<name>A0ABR2QJT2_9ROSI</name>
<dbReference type="Proteomes" id="UP001396334">
    <property type="component" value="Unassembled WGS sequence"/>
</dbReference>
<protein>
    <submittedName>
        <fullName evidence="1">Uncharacterized protein</fullName>
    </submittedName>
</protein>
<comment type="caution">
    <text evidence="1">The sequence shown here is derived from an EMBL/GenBank/DDBJ whole genome shotgun (WGS) entry which is preliminary data.</text>
</comment>